<reference evidence="2" key="3">
    <citation type="submission" date="2015-06" db="UniProtKB">
        <authorList>
            <consortium name="EnsemblMetazoa"/>
        </authorList>
    </citation>
    <scope>IDENTIFICATION</scope>
</reference>
<dbReference type="HOGENOM" id="CLU_2006046_0_0_1"/>
<evidence type="ECO:0000313" key="2">
    <source>
        <dbReference type="EnsemblMetazoa" id="CapteP212930"/>
    </source>
</evidence>
<dbReference type="EnsemblMetazoa" id="CapteT212930">
    <property type="protein sequence ID" value="CapteP212930"/>
    <property type="gene ID" value="CapteG212930"/>
</dbReference>
<organism evidence="1">
    <name type="scientific">Capitella teleta</name>
    <name type="common">Polychaete worm</name>
    <dbReference type="NCBI Taxonomy" id="283909"/>
    <lineage>
        <taxon>Eukaryota</taxon>
        <taxon>Metazoa</taxon>
        <taxon>Spiralia</taxon>
        <taxon>Lophotrochozoa</taxon>
        <taxon>Annelida</taxon>
        <taxon>Polychaeta</taxon>
        <taxon>Sedentaria</taxon>
        <taxon>Scolecida</taxon>
        <taxon>Capitellidae</taxon>
        <taxon>Capitella</taxon>
    </lineage>
</organism>
<evidence type="ECO:0000313" key="1">
    <source>
        <dbReference type="EMBL" id="ELU10246.1"/>
    </source>
</evidence>
<dbReference type="EMBL" id="AMQN01041245">
    <property type="status" value="NOT_ANNOTATED_CDS"/>
    <property type="molecule type" value="Genomic_DNA"/>
</dbReference>
<gene>
    <name evidence="1" type="ORF">CAPTEDRAFT_212930</name>
</gene>
<proteinExistence type="predicted"/>
<dbReference type="PANTHER" id="PTHR34415:SF1">
    <property type="entry name" value="INTEGRASE CATALYTIC DOMAIN-CONTAINING PROTEIN"/>
    <property type="match status" value="1"/>
</dbReference>
<protein>
    <submittedName>
        <fullName evidence="1 2">Uncharacterized protein</fullName>
    </submittedName>
</protein>
<dbReference type="AlphaFoldDB" id="R7V1Q1"/>
<reference evidence="1 3" key="2">
    <citation type="journal article" date="2013" name="Nature">
        <title>Insights into bilaterian evolution from three spiralian genomes.</title>
        <authorList>
            <person name="Simakov O."/>
            <person name="Marletaz F."/>
            <person name="Cho S.J."/>
            <person name="Edsinger-Gonzales E."/>
            <person name="Havlak P."/>
            <person name="Hellsten U."/>
            <person name="Kuo D.H."/>
            <person name="Larsson T."/>
            <person name="Lv J."/>
            <person name="Arendt D."/>
            <person name="Savage R."/>
            <person name="Osoegawa K."/>
            <person name="de Jong P."/>
            <person name="Grimwood J."/>
            <person name="Chapman J.A."/>
            <person name="Shapiro H."/>
            <person name="Aerts A."/>
            <person name="Otillar R.P."/>
            <person name="Terry A.Y."/>
            <person name="Boore J.L."/>
            <person name="Grigoriev I.V."/>
            <person name="Lindberg D.R."/>
            <person name="Seaver E.C."/>
            <person name="Weisblat D.A."/>
            <person name="Putnam N.H."/>
            <person name="Rokhsar D.S."/>
        </authorList>
    </citation>
    <scope>NUCLEOTIDE SEQUENCE</scope>
    <source>
        <strain evidence="1 3">I ESC-2004</strain>
    </source>
</reference>
<name>R7V1Q1_CAPTE</name>
<dbReference type="Proteomes" id="UP000014760">
    <property type="component" value="Unassembled WGS sequence"/>
</dbReference>
<sequence length="124" mass="14189">MSLIYRSVNLNDQEKSEKLIQQENHLAQVKEERALYQKMVGKATVKQLEVNGLQTGAPNSRPVEMHYSLDYTQQVHLPSTVKARYNDMFGFRQIGRCNEFVSVMNLAHNAPTDRHDGDVMIVTP</sequence>
<keyword evidence="3" id="KW-1185">Reference proteome</keyword>
<reference evidence="3" key="1">
    <citation type="submission" date="2012-12" db="EMBL/GenBank/DDBJ databases">
        <authorList>
            <person name="Hellsten U."/>
            <person name="Grimwood J."/>
            <person name="Chapman J.A."/>
            <person name="Shapiro H."/>
            <person name="Aerts A."/>
            <person name="Otillar R.P."/>
            <person name="Terry A.Y."/>
            <person name="Boore J.L."/>
            <person name="Simakov O."/>
            <person name="Marletaz F."/>
            <person name="Cho S.-J."/>
            <person name="Edsinger-Gonzales E."/>
            <person name="Havlak P."/>
            <person name="Kuo D.-H."/>
            <person name="Larsson T."/>
            <person name="Lv J."/>
            <person name="Arendt D."/>
            <person name="Savage R."/>
            <person name="Osoegawa K."/>
            <person name="de Jong P."/>
            <person name="Lindberg D.R."/>
            <person name="Seaver E.C."/>
            <person name="Weisblat D.A."/>
            <person name="Putnam N.H."/>
            <person name="Grigoriev I.V."/>
            <person name="Rokhsar D.S."/>
        </authorList>
    </citation>
    <scope>NUCLEOTIDE SEQUENCE</scope>
    <source>
        <strain evidence="3">I ESC-2004</strain>
    </source>
</reference>
<dbReference type="EMBL" id="KB297645">
    <property type="protein sequence ID" value="ELU10246.1"/>
    <property type="molecule type" value="Genomic_DNA"/>
</dbReference>
<dbReference type="PANTHER" id="PTHR34415">
    <property type="entry name" value="INTEGRASE CATALYTIC DOMAIN-CONTAINING PROTEIN"/>
    <property type="match status" value="1"/>
</dbReference>
<evidence type="ECO:0000313" key="3">
    <source>
        <dbReference type="Proteomes" id="UP000014760"/>
    </source>
</evidence>
<accession>R7V1Q1</accession>